<dbReference type="Pfam" id="PF12146">
    <property type="entry name" value="Hydrolase_4"/>
    <property type="match status" value="1"/>
</dbReference>
<sequence length="668" mass="79124">MNEKKKEKKYIEKNEQIKNNIEKSIKEEEEEEKEKIKENNKYGNFIDNNKNEEKNKDKKKKKSDKDKKESNIRIIKSKNQCYSSFTNQNIKILYRNEFINDNSFFVFPYNRNVVDLKRKGNSSIEKEKTTSFKNDGAKNDEQKYLSTFKSIIDVKKDPTISIINSSNEIRTNDYVDDYLNFESKDEIRKNEENDMLLFKYGEKQNPIISIREFESIPLKGEEENDNKVKEEKWESNNSNEEKKKLSKINKDEEEKKKIYNEIKEVKEKNDDVEEYSKKRYVEEYQNNRKKEDEKYIMYKVPRYLKKKNIRCPFVYKNVFIGKYGIINYDLKGNDSGILVITFHGLNGTNLTFLEIQNILIRYKFQVLNFDLYGHGLSACPKYNHKKRTYGIDFFLSQTEELLNHLKLQDKEFYLIGFSMGCIIAISFARKYINQVKKIILISPVGVLEKKPFLLKLLKIFPCIINISSFFMLPCFISKKKLKNNDSQNDTSDYLYNRIMWQTFVKKNITHSILGCVNNLKMWSAHEIFKEVGINHIPVLILCGENDNICNVNVFKNVSNYFSNSHLIIFKNASHLVLVEKSQKVIACVLTFFHFPNDADLKLFHYILPVDKMGNYVVKDKRFSEKYSSSKSYLEDIGYIPNIFISFIDKEQEYKFKKKKNLSLSFDVV</sequence>
<evidence type="ECO:0000259" key="2">
    <source>
        <dbReference type="Pfam" id="PF12146"/>
    </source>
</evidence>
<proteinExistence type="predicted"/>
<dbReference type="PANTHER" id="PTHR43194">
    <property type="entry name" value="HYDROLASE ALPHA/BETA FOLD FAMILY"/>
    <property type="match status" value="1"/>
</dbReference>
<evidence type="ECO:0000256" key="1">
    <source>
        <dbReference type="SAM" id="MobiDB-lite"/>
    </source>
</evidence>
<keyword evidence="4" id="KW-1185">Reference proteome</keyword>
<dbReference type="PANTHER" id="PTHR43194:SF2">
    <property type="entry name" value="PEROXISOMAL MEMBRANE PROTEIN LPX1"/>
    <property type="match status" value="1"/>
</dbReference>
<dbReference type="PRINTS" id="PR00111">
    <property type="entry name" value="ABHYDROLASE"/>
</dbReference>
<dbReference type="InterPro" id="IPR029058">
    <property type="entry name" value="AB_hydrolase_fold"/>
</dbReference>
<dbReference type="InterPro" id="IPR050228">
    <property type="entry name" value="Carboxylesterase_BioH"/>
</dbReference>
<dbReference type="GeneID" id="39738018"/>
<dbReference type="GO" id="GO:0016787">
    <property type="term" value="F:hydrolase activity"/>
    <property type="evidence" value="ECO:0007669"/>
    <property type="project" value="UniProtKB-KW"/>
</dbReference>
<dbReference type="EMBL" id="LN835308">
    <property type="protein sequence ID" value="CRH03727.1"/>
    <property type="molecule type" value="Genomic_DNA"/>
</dbReference>
<dbReference type="VEuPathDB" id="PlasmoDB:PRELSG_1308500"/>
<gene>
    <name evidence="3" type="ORF">PRELSG_1308500</name>
</gene>
<evidence type="ECO:0000313" key="4">
    <source>
        <dbReference type="Proteomes" id="UP000220158"/>
    </source>
</evidence>
<feature type="compositionally biased region" description="Basic and acidic residues" evidence="1">
    <location>
        <begin position="1"/>
        <end position="26"/>
    </location>
</feature>
<name>A0A1J1HE89_PLARL</name>
<dbReference type="AlphaFoldDB" id="A0A1J1HE89"/>
<dbReference type="OrthoDB" id="408373at2759"/>
<dbReference type="RefSeq" id="XP_028535734.1">
    <property type="nucleotide sequence ID" value="XM_028678605.1"/>
</dbReference>
<dbReference type="Proteomes" id="UP000220158">
    <property type="component" value="Chromosome 13"/>
</dbReference>
<evidence type="ECO:0000313" key="3">
    <source>
        <dbReference type="EMBL" id="CRH03727.1"/>
    </source>
</evidence>
<protein>
    <submittedName>
        <fullName evidence="3">Alpha/beta hydrolase, putative</fullName>
    </submittedName>
</protein>
<keyword evidence="3" id="KW-0378">Hydrolase</keyword>
<dbReference type="Gene3D" id="3.40.50.1820">
    <property type="entry name" value="alpha/beta hydrolase"/>
    <property type="match status" value="1"/>
</dbReference>
<dbReference type="SUPFAM" id="SSF53474">
    <property type="entry name" value="alpha/beta-Hydrolases"/>
    <property type="match status" value="1"/>
</dbReference>
<feature type="domain" description="Serine aminopeptidase S33" evidence="2">
    <location>
        <begin position="338"/>
        <end position="580"/>
    </location>
</feature>
<organism evidence="3 4">
    <name type="scientific">Plasmodium relictum</name>
    <dbReference type="NCBI Taxonomy" id="85471"/>
    <lineage>
        <taxon>Eukaryota</taxon>
        <taxon>Sar</taxon>
        <taxon>Alveolata</taxon>
        <taxon>Apicomplexa</taxon>
        <taxon>Aconoidasida</taxon>
        <taxon>Haemosporida</taxon>
        <taxon>Plasmodiidae</taxon>
        <taxon>Plasmodium</taxon>
        <taxon>Plasmodium (Haemamoeba)</taxon>
    </lineage>
</organism>
<reference evidence="3 4" key="1">
    <citation type="submission" date="2015-04" db="EMBL/GenBank/DDBJ databases">
        <authorList>
            <consortium name="Pathogen Informatics"/>
        </authorList>
    </citation>
    <scope>NUCLEOTIDE SEQUENCE [LARGE SCALE GENOMIC DNA]</scope>
    <source>
        <strain evidence="3 4">SGS1</strain>
    </source>
</reference>
<dbReference type="InterPro" id="IPR000073">
    <property type="entry name" value="AB_hydrolase_1"/>
</dbReference>
<accession>A0A1J1HE89</accession>
<dbReference type="KEGG" id="prel:PRELSG_1308500"/>
<dbReference type="InterPro" id="IPR022742">
    <property type="entry name" value="Hydrolase_4"/>
</dbReference>
<feature type="region of interest" description="Disordered" evidence="1">
    <location>
        <begin position="222"/>
        <end position="247"/>
    </location>
</feature>
<feature type="region of interest" description="Disordered" evidence="1">
    <location>
        <begin position="1"/>
        <end position="71"/>
    </location>
</feature>